<dbReference type="Proteomes" id="UP000007882">
    <property type="component" value="Chromosome"/>
</dbReference>
<dbReference type="HOGENOM" id="CLU_2490839_0_0_11"/>
<dbReference type="eggNOG" id="COG4974">
    <property type="taxonomic scope" value="Bacteria"/>
</dbReference>
<name>I0H8M1_ACTM4</name>
<reference evidence="1 2" key="1">
    <citation type="submission" date="2012-02" db="EMBL/GenBank/DDBJ databases">
        <title>Complete genome sequence of Actinoplanes missouriensis 431 (= NBRC 102363).</title>
        <authorList>
            <person name="Ohnishi Y."/>
            <person name="Ishikawa J."/>
            <person name="Sekine M."/>
            <person name="Hosoyama A."/>
            <person name="Harada T."/>
            <person name="Narita H."/>
            <person name="Hata T."/>
            <person name="Konno Y."/>
            <person name="Tutikane K."/>
            <person name="Fujita N."/>
            <person name="Horinouchi S."/>
            <person name="Hayakawa M."/>
        </authorList>
    </citation>
    <scope>NUCLEOTIDE SEQUENCE [LARGE SCALE GENOMIC DNA]</scope>
    <source>
        <strain evidence="2">ATCC 14538 / DSM 43046 / CBS 188.64 / JCM 3121 / NBRC 102363 / NCIMB 12654 / NRRL B-3342 / UNCC 431</strain>
    </source>
</reference>
<proteinExistence type="predicted"/>
<dbReference type="RefSeq" id="WP_014444252.1">
    <property type="nucleotide sequence ID" value="NC_017093.1"/>
</dbReference>
<accession>I0H8M1</accession>
<organism evidence="1 2">
    <name type="scientific">Actinoplanes missouriensis (strain ATCC 14538 / DSM 43046 / CBS 188.64 / JCM 3121 / NBRC 102363 / NCIMB 12654 / NRRL B-3342 / UNCC 431)</name>
    <dbReference type="NCBI Taxonomy" id="512565"/>
    <lineage>
        <taxon>Bacteria</taxon>
        <taxon>Bacillati</taxon>
        <taxon>Actinomycetota</taxon>
        <taxon>Actinomycetes</taxon>
        <taxon>Micromonosporales</taxon>
        <taxon>Micromonosporaceae</taxon>
        <taxon>Actinoplanes</taxon>
    </lineage>
</organism>
<evidence type="ECO:0000313" key="1">
    <source>
        <dbReference type="EMBL" id="BAL89358.1"/>
    </source>
</evidence>
<evidence type="ECO:0000313" key="2">
    <source>
        <dbReference type="Proteomes" id="UP000007882"/>
    </source>
</evidence>
<dbReference type="KEGG" id="ams:AMIS_41380"/>
<sequence length="86" mass="9338">MRTATNCHSRWLFPGRRAGEPLQPSTLWTLVQALGVPSITARAAAIRQHVLDLPAPIVATALGYHQVTTARLAAEAGHHLVQLRAR</sequence>
<protein>
    <submittedName>
        <fullName evidence="1">Uncharacterized protein</fullName>
    </submittedName>
</protein>
<dbReference type="EMBL" id="AP012319">
    <property type="protein sequence ID" value="BAL89358.1"/>
    <property type="molecule type" value="Genomic_DNA"/>
</dbReference>
<gene>
    <name evidence="1" type="ordered locus">AMIS_41380</name>
</gene>
<dbReference type="STRING" id="512565.AMIS_41380"/>
<dbReference type="PATRIC" id="fig|512565.3.peg.4120"/>
<dbReference type="AlphaFoldDB" id="I0H8M1"/>
<keyword evidence="2" id="KW-1185">Reference proteome</keyword>